<organism evidence="8 9">
    <name type="scientific">Nonomuraea solani</name>
    <dbReference type="NCBI Taxonomy" id="1144553"/>
    <lineage>
        <taxon>Bacteria</taxon>
        <taxon>Bacillati</taxon>
        <taxon>Actinomycetota</taxon>
        <taxon>Actinomycetes</taxon>
        <taxon>Streptosporangiales</taxon>
        <taxon>Streptosporangiaceae</taxon>
        <taxon>Nonomuraea</taxon>
    </lineage>
</organism>
<dbReference type="Pfam" id="PF00067">
    <property type="entry name" value="p450"/>
    <property type="match status" value="1"/>
</dbReference>
<comment type="similarity">
    <text evidence="1 7">Belongs to the cytochrome P450 family.</text>
</comment>
<keyword evidence="9" id="KW-1185">Reference proteome</keyword>
<name>A0A1H6EVZ2_9ACTN</name>
<dbReference type="InterPro" id="IPR036396">
    <property type="entry name" value="Cyt_P450_sf"/>
</dbReference>
<evidence type="ECO:0000256" key="7">
    <source>
        <dbReference type="RuleBase" id="RU000461"/>
    </source>
</evidence>
<dbReference type="GO" id="GO:0016705">
    <property type="term" value="F:oxidoreductase activity, acting on paired donors, with incorporation or reduction of molecular oxygen"/>
    <property type="evidence" value="ECO:0007669"/>
    <property type="project" value="InterPro"/>
</dbReference>
<evidence type="ECO:0000256" key="5">
    <source>
        <dbReference type="ARBA" id="ARBA00023004"/>
    </source>
</evidence>
<keyword evidence="4 7" id="KW-0560">Oxidoreductase</keyword>
<evidence type="ECO:0000256" key="4">
    <source>
        <dbReference type="ARBA" id="ARBA00023002"/>
    </source>
</evidence>
<dbReference type="Gene3D" id="1.10.630.10">
    <property type="entry name" value="Cytochrome P450"/>
    <property type="match status" value="1"/>
</dbReference>
<dbReference type="GO" id="GO:0020037">
    <property type="term" value="F:heme binding"/>
    <property type="evidence" value="ECO:0007669"/>
    <property type="project" value="InterPro"/>
</dbReference>
<evidence type="ECO:0000256" key="2">
    <source>
        <dbReference type="ARBA" id="ARBA00022617"/>
    </source>
</evidence>
<dbReference type="RefSeq" id="WP_235030886.1">
    <property type="nucleotide sequence ID" value="NZ_FNVT01000024.1"/>
</dbReference>
<dbReference type="PANTHER" id="PTHR46696">
    <property type="entry name" value="P450, PUTATIVE (EUROFUNG)-RELATED"/>
    <property type="match status" value="1"/>
</dbReference>
<dbReference type="InterPro" id="IPR001128">
    <property type="entry name" value="Cyt_P450"/>
</dbReference>
<keyword evidence="6 7" id="KW-0503">Monooxygenase</keyword>
<keyword evidence="5 7" id="KW-0408">Iron</keyword>
<reference evidence="8 9" key="1">
    <citation type="submission" date="2016-10" db="EMBL/GenBank/DDBJ databases">
        <authorList>
            <person name="de Groot N.N."/>
        </authorList>
    </citation>
    <scope>NUCLEOTIDE SEQUENCE [LARGE SCALE GENOMIC DNA]</scope>
    <source>
        <strain evidence="8 9">CGMCC 4.7037</strain>
    </source>
</reference>
<dbReference type="SUPFAM" id="SSF48264">
    <property type="entry name" value="Cytochrome P450"/>
    <property type="match status" value="1"/>
</dbReference>
<evidence type="ECO:0000256" key="1">
    <source>
        <dbReference type="ARBA" id="ARBA00010617"/>
    </source>
</evidence>
<dbReference type="PRINTS" id="PR00385">
    <property type="entry name" value="P450"/>
</dbReference>
<dbReference type="InterPro" id="IPR002397">
    <property type="entry name" value="Cyt_P450_B"/>
</dbReference>
<evidence type="ECO:0000256" key="6">
    <source>
        <dbReference type="ARBA" id="ARBA00023033"/>
    </source>
</evidence>
<protein>
    <submittedName>
        <fullName evidence="8">Cytochrome P450</fullName>
    </submittedName>
</protein>
<dbReference type="PANTHER" id="PTHR46696:SF1">
    <property type="entry name" value="CYTOCHROME P450 YJIB-RELATED"/>
    <property type="match status" value="1"/>
</dbReference>
<proteinExistence type="inferred from homology"/>
<evidence type="ECO:0000256" key="3">
    <source>
        <dbReference type="ARBA" id="ARBA00022723"/>
    </source>
</evidence>
<dbReference type="InterPro" id="IPR017972">
    <property type="entry name" value="Cyt_P450_CS"/>
</dbReference>
<evidence type="ECO:0000313" key="9">
    <source>
        <dbReference type="Proteomes" id="UP000236732"/>
    </source>
</evidence>
<dbReference type="AlphaFoldDB" id="A0A1H6EVZ2"/>
<accession>A0A1H6EVZ2</accession>
<dbReference type="PROSITE" id="PS00086">
    <property type="entry name" value="CYTOCHROME_P450"/>
    <property type="match status" value="1"/>
</dbReference>
<dbReference type="FunFam" id="1.10.630.10:FF:000018">
    <property type="entry name" value="Cytochrome P450 monooxygenase"/>
    <property type="match status" value="1"/>
</dbReference>
<dbReference type="GO" id="GO:0004497">
    <property type="term" value="F:monooxygenase activity"/>
    <property type="evidence" value="ECO:0007669"/>
    <property type="project" value="UniProtKB-KW"/>
</dbReference>
<gene>
    <name evidence="8" type="ORF">SAMN05444920_1244</name>
</gene>
<dbReference type="PRINTS" id="PR00359">
    <property type="entry name" value="BP450"/>
</dbReference>
<evidence type="ECO:0000313" key="8">
    <source>
        <dbReference type="EMBL" id="SEH02070.1"/>
    </source>
</evidence>
<dbReference type="GO" id="GO:0005506">
    <property type="term" value="F:iron ion binding"/>
    <property type="evidence" value="ECO:0007669"/>
    <property type="project" value="InterPro"/>
</dbReference>
<dbReference type="EMBL" id="FNVT01000024">
    <property type="protein sequence ID" value="SEH02070.1"/>
    <property type="molecule type" value="Genomic_DNA"/>
</dbReference>
<dbReference type="Proteomes" id="UP000236732">
    <property type="component" value="Unassembled WGS sequence"/>
</dbReference>
<keyword evidence="2 7" id="KW-0349">Heme</keyword>
<keyword evidence="3 7" id="KW-0479">Metal-binding</keyword>
<dbReference type="CDD" id="cd11030">
    <property type="entry name" value="CYP105-like"/>
    <property type="match status" value="1"/>
</dbReference>
<sequence>MTTYPEYDIARSATCPLDPAPAMRARQEEGPLTRVRLWDGSTSWLVTGHAAHRAVLGHPDVSVEPARGIPRLSPAEAAAMESMAAAAEEGSAGLGFIMMDDPEHARLRRMVTSAFTVKRVEAMRPATQRIADDLIDAMLAGPKPADLVEAFALPLPSLVISNLLGVPYDEHEFFQGNSKTIINRNSTPEERGQAQYRLAVYLDGLIGEKLDNPGDDLLSGLVERIKAGELSRPEAARMGVLMLFAGHETTANMIALGTLALLQHPDQLELVRDGDPRLVTSAVEELLRYLTITHGGLRRVALADIEIAGQTIKAGEGIVVVNETANRDPAVFPDPDRLDVQRDARRQVAFGFGVHQCLGQPLARMELQVAYTTLLRRVPTLALAAGVDQIPFKHDGFVYGAYELPVAW</sequence>